<dbReference type="Gene3D" id="3.40.50.300">
    <property type="entry name" value="P-loop containing nucleotide triphosphate hydrolases"/>
    <property type="match status" value="1"/>
</dbReference>
<proteinExistence type="predicted"/>
<name>A0A7M4CBH3_9VIRU</name>
<evidence type="ECO:0000256" key="6">
    <source>
        <dbReference type="SAM" id="MobiDB-lite"/>
    </source>
</evidence>
<dbReference type="InterPro" id="IPR027417">
    <property type="entry name" value="P-loop_NTPase"/>
</dbReference>
<sequence length="564" mass="65805">MMFLLFQLMNDECNGRNGDCIGVRGGNLRDMADASEGDIGERPTDEHGGAGVHTGSGELNDGRTRPRKRPRELPDWLHQDGTDLAEQYHKGYQERCDRLLGELQRSNGYLIRDIFRFDNDGEFETLLKCIQDDKHYKRGLLQVCREDTHVHIIHDCSWSNGSCRCNWWNKAKTYGLELRRDRRRLRRLSCRTRRRADVESLLLYYCTKERRICYQQIGGKVERIQREGYTIPEGRLAECEGGQGEVEQQVPGGSIQHGHGGRSLFDDQEDNQQCVERPKSKRRKVGAHERIQKIVVEMLEKYPCMPPSNLITQKVWLDNEDLRFKSMSDRYICQAVTVYQNTLLGMRMADYMHIYNKPDCQPIFAAGTRPFHEYYFDIDKSVEILDKLISFQCYDDEEDIIYFITSLYNVVERVHPKLNCIVLHSSESSAGKNYLIDCIKAFYINVGHLCTANKTNNFAFQDLANRRLGHWNEPNYEESKIEKIKEILGGDNTNVNVKNVADAYINRTPVIVTTNNVVSFMTNPLFEDRLLVFNWQRAEWLKQYDKYPNPLCIYYLFKKYNLVV</sequence>
<evidence type="ECO:0000256" key="2">
    <source>
        <dbReference type="ARBA" id="ARBA00022562"/>
    </source>
</evidence>
<dbReference type="GO" id="GO:0005524">
    <property type="term" value="F:ATP binding"/>
    <property type="evidence" value="ECO:0007669"/>
    <property type="project" value="UniProtKB-KW"/>
</dbReference>
<evidence type="ECO:0000259" key="7">
    <source>
        <dbReference type="Pfam" id="PF01057"/>
    </source>
</evidence>
<feature type="compositionally biased region" description="Basic and acidic residues" evidence="6">
    <location>
        <begin position="39"/>
        <end position="48"/>
    </location>
</feature>
<evidence type="ECO:0000313" key="8">
    <source>
        <dbReference type="EMBL" id="QOD39451.1"/>
    </source>
</evidence>
<feature type="domain" description="Parvovirus non-structural protein 1 helicase" evidence="7">
    <location>
        <begin position="401"/>
        <end position="522"/>
    </location>
</feature>
<evidence type="ECO:0000256" key="3">
    <source>
        <dbReference type="ARBA" id="ARBA00022705"/>
    </source>
</evidence>
<reference evidence="8" key="1">
    <citation type="submission" date="2020-07" db="EMBL/GenBank/DDBJ databases">
        <title>Diversity of sea star-associated densoviruses and transcribed endogenized viral elements of densovirus origin.</title>
        <authorList>
            <person name="Jackson E.W."/>
            <person name="Hewson I."/>
        </authorList>
    </citation>
    <scope>NUCLEOTIDE SEQUENCE</scope>
</reference>
<dbReference type="InterPro" id="IPR001257">
    <property type="entry name" value="Parvovirus_NS1_helicase"/>
</dbReference>
<keyword evidence="4" id="KW-0547">Nucleotide-binding</keyword>
<dbReference type="Pfam" id="PF01057">
    <property type="entry name" value="Parvo_NS1"/>
    <property type="match status" value="1"/>
</dbReference>
<accession>A0A7M4CBH3</accession>
<evidence type="ECO:0000256" key="5">
    <source>
        <dbReference type="ARBA" id="ARBA00022840"/>
    </source>
</evidence>
<dbReference type="GO" id="GO:0019079">
    <property type="term" value="P:viral genome replication"/>
    <property type="evidence" value="ECO:0007669"/>
    <property type="project" value="InterPro"/>
</dbReference>
<protein>
    <submittedName>
        <fullName evidence="8">NS1</fullName>
    </submittedName>
</protein>
<dbReference type="EMBL" id="MT733014">
    <property type="protein sequence ID" value="QOD39451.1"/>
    <property type="molecule type" value="Genomic_DNA"/>
</dbReference>
<comment type="subcellular location">
    <subcellularLocation>
        <location evidence="1">Host nucleus</location>
    </subcellularLocation>
</comment>
<dbReference type="GO" id="GO:0006260">
    <property type="term" value="P:DNA replication"/>
    <property type="evidence" value="ECO:0007669"/>
    <property type="project" value="UniProtKB-KW"/>
</dbReference>
<keyword evidence="2" id="KW-1048">Host nucleus</keyword>
<gene>
    <name evidence="8" type="primary">NS1</name>
</gene>
<evidence type="ECO:0000256" key="1">
    <source>
        <dbReference type="ARBA" id="ARBA00004147"/>
    </source>
</evidence>
<dbReference type="GO" id="GO:0042025">
    <property type="term" value="C:host cell nucleus"/>
    <property type="evidence" value="ECO:0007669"/>
    <property type="project" value="UniProtKB-SubCell"/>
</dbReference>
<dbReference type="SUPFAM" id="SSF52540">
    <property type="entry name" value="P-loop containing nucleoside triphosphate hydrolases"/>
    <property type="match status" value="1"/>
</dbReference>
<keyword evidence="5" id="KW-0067">ATP-binding</keyword>
<feature type="region of interest" description="Disordered" evidence="6">
    <location>
        <begin position="32"/>
        <end position="76"/>
    </location>
</feature>
<feature type="region of interest" description="Disordered" evidence="6">
    <location>
        <begin position="250"/>
        <end position="282"/>
    </location>
</feature>
<organism evidence="8">
    <name type="scientific">uncultured densovirus</name>
    <dbReference type="NCBI Taxonomy" id="748192"/>
    <lineage>
        <taxon>Viruses</taxon>
        <taxon>Monodnaviria</taxon>
        <taxon>Shotokuvirae</taxon>
        <taxon>Cossaviricota</taxon>
        <taxon>Quintoviricetes</taxon>
        <taxon>Piccovirales</taxon>
        <taxon>Parvoviridae</taxon>
        <taxon>Densovirinae</taxon>
        <taxon>environmental samples</taxon>
    </lineage>
</organism>
<evidence type="ECO:0000256" key="4">
    <source>
        <dbReference type="ARBA" id="ARBA00022741"/>
    </source>
</evidence>
<keyword evidence="3" id="KW-0235">DNA replication</keyword>